<keyword evidence="1" id="KW-1133">Transmembrane helix</keyword>
<proteinExistence type="predicted"/>
<protein>
    <submittedName>
        <fullName evidence="2">Uncharacterized protein</fullName>
    </submittedName>
</protein>
<gene>
    <name evidence="2" type="ORF">H9758_09705</name>
</gene>
<organism evidence="2 3">
    <name type="scientific">Candidatus Mediterraneibacter faecipullorum</name>
    <dbReference type="NCBI Taxonomy" id="2838670"/>
    <lineage>
        <taxon>Bacteria</taxon>
        <taxon>Bacillati</taxon>
        <taxon>Bacillota</taxon>
        <taxon>Clostridia</taxon>
        <taxon>Lachnospirales</taxon>
        <taxon>Lachnospiraceae</taxon>
        <taxon>Mediterraneibacter</taxon>
    </lineage>
</organism>
<evidence type="ECO:0000313" key="2">
    <source>
        <dbReference type="EMBL" id="HJC34846.1"/>
    </source>
</evidence>
<dbReference type="EMBL" id="DWWO01000115">
    <property type="protein sequence ID" value="HJC34846.1"/>
    <property type="molecule type" value="Genomic_DNA"/>
</dbReference>
<evidence type="ECO:0000313" key="3">
    <source>
        <dbReference type="Proteomes" id="UP000823890"/>
    </source>
</evidence>
<keyword evidence="1" id="KW-0472">Membrane</keyword>
<reference evidence="2" key="2">
    <citation type="submission" date="2021-04" db="EMBL/GenBank/DDBJ databases">
        <authorList>
            <person name="Gilroy R."/>
        </authorList>
    </citation>
    <scope>NUCLEOTIDE SEQUENCE</scope>
    <source>
        <strain evidence="2">ChiW19-954</strain>
    </source>
</reference>
<keyword evidence="1" id="KW-0812">Transmembrane</keyword>
<dbReference type="Proteomes" id="UP000823890">
    <property type="component" value="Unassembled WGS sequence"/>
</dbReference>
<name>A0A9D2SUR0_9FIRM</name>
<evidence type="ECO:0000256" key="1">
    <source>
        <dbReference type="SAM" id="Phobius"/>
    </source>
</evidence>
<feature type="transmembrane region" description="Helical" evidence="1">
    <location>
        <begin position="21"/>
        <end position="42"/>
    </location>
</feature>
<comment type="caution">
    <text evidence="2">The sequence shown here is derived from an EMBL/GenBank/DDBJ whole genome shotgun (WGS) entry which is preliminary data.</text>
</comment>
<dbReference type="AlphaFoldDB" id="A0A9D2SUR0"/>
<reference evidence="2" key="1">
    <citation type="journal article" date="2021" name="PeerJ">
        <title>Extensive microbial diversity within the chicken gut microbiome revealed by metagenomics and culture.</title>
        <authorList>
            <person name="Gilroy R."/>
            <person name="Ravi A."/>
            <person name="Getino M."/>
            <person name="Pursley I."/>
            <person name="Horton D.L."/>
            <person name="Alikhan N.F."/>
            <person name="Baker D."/>
            <person name="Gharbi K."/>
            <person name="Hall N."/>
            <person name="Watson M."/>
            <person name="Adriaenssens E.M."/>
            <person name="Foster-Nyarko E."/>
            <person name="Jarju S."/>
            <person name="Secka A."/>
            <person name="Antonio M."/>
            <person name="Oren A."/>
            <person name="Chaudhuri R.R."/>
            <person name="La Ragione R."/>
            <person name="Hildebrand F."/>
            <person name="Pallen M.J."/>
        </authorList>
    </citation>
    <scope>NUCLEOTIDE SEQUENCE</scope>
    <source>
        <strain evidence="2">ChiW19-954</strain>
    </source>
</reference>
<accession>A0A9D2SUR0</accession>
<sequence length="46" mass="5293">MKDPKNELDELREKEKLQKSSAKFWGIVITVILLIAIVWAVASHLM</sequence>